<keyword evidence="2" id="KW-1185">Reference proteome</keyword>
<name>A0ABY5APP7_9CYAN</name>
<accession>A0ABY5APP7</accession>
<protein>
    <submittedName>
        <fullName evidence="1">Nucleotidyltransferase</fullName>
    </submittedName>
</protein>
<dbReference type="EMBL" id="CP098611">
    <property type="protein sequence ID" value="USR90901.1"/>
    <property type="molecule type" value="Genomic_DNA"/>
</dbReference>
<organism evidence="1 2">
    <name type="scientific">Phormidium yuhuli AB48</name>
    <dbReference type="NCBI Taxonomy" id="2940671"/>
    <lineage>
        <taxon>Bacteria</taxon>
        <taxon>Bacillati</taxon>
        <taxon>Cyanobacteriota</taxon>
        <taxon>Cyanophyceae</taxon>
        <taxon>Oscillatoriophycideae</taxon>
        <taxon>Oscillatoriales</taxon>
        <taxon>Oscillatoriaceae</taxon>
        <taxon>Phormidium</taxon>
        <taxon>Phormidium yuhuli</taxon>
    </lineage>
</organism>
<proteinExistence type="predicted"/>
<dbReference type="RefSeq" id="WP_252662925.1">
    <property type="nucleotide sequence ID" value="NZ_CP098611.1"/>
</dbReference>
<gene>
    <name evidence="1" type="ORF">NEA10_19090</name>
</gene>
<dbReference type="Proteomes" id="UP001056708">
    <property type="component" value="Chromosome"/>
</dbReference>
<evidence type="ECO:0000313" key="1">
    <source>
        <dbReference type="EMBL" id="USR90901.1"/>
    </source>
</evidence>
<sequence>MNKILPIGSILPVDAQGYLVRRVSLEKIVEPWRSLVDDVASAYVMAWLNRVMGVYIRGSIAVGQAIFNHSDVDSLAVVSGDHRECDRRWFKKLNQQISRHYPFCRGVEFSVISGDRLLDLTDHSYDNLRMLIATQAVCIWGQDIVEDLPKVRPDMTCIHHSFDLEADLNQLIEDLLALPPNPSNRLQQQAYIRKLCQWSMKRILRSGFEIVMERDQCFTRDLHPCYERFSHYYPNQKSLMRQVLIWAINPIDSPEKIIDFLYQFGGWLVEEIDRRYPLISEGS</sequence>
<evidence type="ECO:0000313" key="2">
    <source>
        <dbReference type="Proteomes" id="UP001056708"/>
    </source>
</evidence>
<reference evidence="1" key="1">
    <citation type="submission" date="2022-06" db="EMBL/GenBank/DDBJ databases">
        <title>Genome sequence of Phormidium yuhuli AB48 isolated from an industrial photobioreactor environment.</title>
        <authorList>
            <person name="Qiu Y."/>
            <person name="Noonan A.J.C."/>
            <person name="Dofher K."/>
            <person name="Koch M."/>
            <person name="Kieft B."/>
            <person name="Lin X."/>
            <person name="Ziels R.M."/>
            <person name="Hallam S.J."/>
        </authorList>
    </citation>
    <scope>NUCLEOTIDE SEQUENCE</scope>
    <source>
        <strain evidence="1">AB48</strain>
    </source>
</reference>